<keyword evidence="2" id="KW-1185">Reference proteome</keyword>
<dbReference type="Pfam" id="PF02961">
    <property type="entry name" value="SAM_BAF"/>
    <property type="match status" value="1"/>
</dbReference>
<evidence type="ECO:0000313" key="2">
    <source>
        <dbReference type="Proteomes" id="UP001164746"/>
    </source>
</evidence>
<accession>A0ABY7DPZ9</accession>
<dbReference type="InterPro" id="IPR004122">
    <property type="entry name" value="BAF_prot"/>
</dbReference>
<sequence length="132" mass="15419">MTCNEYHINKCPVMESKKYSNFVTNPDVGIGRVYAKRLKAKGIKRVSQVLLRYQRKFNDKELLQWLKGNTSGQDFWLIHCCQAVKKWCNTFFFVVPPSSPTSWLCQYVDGCFHPSLTNMTRTHIFANNFSKL</sequence>
<proteinExistence type="predicted"/>
<dbReference type="Proteomes" id="UP001164746">
    <property type="component" value="Chromosome 3"/>
</dbReference>
<dbReference type="Gene3D" id="1.10.150.40">
    <property type="entry name" value="Barrier-to-autointegration factor, BAF"/>
    <property type="match status" value="1"/>
</dbReference>
<dbReference type="InterPro" id="IPR036617">
    <property type="entry name" value="BAF_sf"/>
</dbReference>
<evidence type="ECO:0000313" key="1">
    <source>
        <dbReference type="EMBL" id="WAQ98792.1"/>
    </source>
</evidence>
<dbReference type="EMBL" id="CP111014">
    <property type="protein sequence ID" value="WAQ98792.1"/>
    <property type="molecule type" value="Genomic_DNA"/>
</dbReference>
<name>A0ABY7DPZ9_MYAAR</name>
<organism evidence="1 2">
    <name type="scientific">Mya arenaria</name>
    <name type="common">Soft-shell clam</name>
    <dbReference type="NCBI Taxonomy" id="6604"/>
    <lineage>
        <taxon>Eukaryota</taxon>
        <taxon>Metazoa</taxon>
        <taxon>Spiralia</taxon>
        <taxon>Lophotrochozoa</taxon>
        <taxon>Mollusca</taxon>
        <taxon>Bivalvia</taxon>
        <taxon>Autobranchia</taxon>
        <taxon>Heteroconchia</taxon>
        <taxon>Euheterodonta</taxon>
        <taxon>Imparidentia</taxon>
        <taxon>Neoheterodontei</taxon>
        <taxon>Myida</taxon>
        <taxon>Myoidea</taxon>
        <taxon>Myidae</taxon>
        <taxon>Mya</taxon>
    </lineage>
</organism>
<gene>
    <name evidence="1" type="ORF">MAR_023165</name>
</gene>
<dbReference type="SUPFAM" id="SSF47798">
    <property type="entry name" value="Barrier-to-autointegration factor, BAF"/>
    <property type="match status" value="1"/>
</dbReference>
<reference evidence="1" key="1">
    <citation type="submission" date="2022-11" db="EMBL/GenBank/DDBJ databases">
        <title>Centuries of genome instability and evolution in soft-shell clam transmissible cancer (bioRxiv).</title>
        <authorList>
            <person name="Hart S.F.M."/>
            <person name="Yonemitsu M.A."/>
            <person name="Giersch R.M."/>
            <person name="Beal B.F."/>
            <person name="Arriagada G."/>
            <person name="Davis B.W."/>
            <person name="Ostrander E.A."/>
            <person name="Goff S.P."/>
            <person name="Metzger M.J."/>
        </authorList>
    </citation>
    <scope>NUCLEOTIDE SEQUENCE</scope>
    <source>
        <strain evidence="1">MELC-2E11</strain>
        <tissue evidence="1">Siphon/mantle</tissue>
    </source>
</reference>
<protein>
    <submittedName>
        <fullName evidence="1">Uncharacterized protein</fullName>
    </submittedName>
</protein>